<feature type="transmembrane region" description="Helical" evidence="7">
    <location>
        <begin position="351"/>
        <end position="370"/>
    </location>
</feature>
<dbReference type="InterPro" id="IPR036259">
    <property type="entry name" value="MFS_trans_sf"/>
</dbReference>
<sequence>MTPLSTGESDTPPPIWGVIRGLIFPVYLPSALYAIAQNAIQILLPLYALKLGGGLAMAAAMVGMRGIGTMLADVPSGLLVARFGDKAVMVVGLLVLIIMALGCAFTQTAWLVGLTALGFGAGAGMFLLARLTFITDTVQQTQRGRVISVMAGLHRAGALLGPLVGGFSAELIGYEPVFMGAAVLFAVCLVTVVIFSKGSQRSEENRTTVPIRQIIRAQGHTFVTAGIVMVTLSFLRHGRVLMIPLVGVSLGLGESEIGIAFSLSSLVDMLMFLPAGLILDHAGRKYALAPSLFFLGAAIVLLPLATGFVHLCAIAMLAGLGNGFGTGIFMTLGGDFSPPNGRSEFLGVWRLVGDAGGALGPFVVGTIASATTLAVAGAWTGGLAVIGLIILFRYVPETLHHETSHHAGRTAR</sequence>
<dbReference type="InterPro" id="IPR020846">
    <property type="entry name" value="MFS_dom"/>
</dbReference>
<protein>
    <recommendedName>
        <fullName evidence="8">Major facilitator superfamily (MFS) profile domain-containing protein</fullName>
    </recommendedName>
</protein>
<dbReference type="PANTHER" id="PTHR23517">
    <property type="entry name" value="RESISTANCE PROTEIN MDTM, PUTATIVE-RELATED-RELATED"/>
    <property type="match status" value="1"/>
</dbReference>
<dbReference type="SUPFAM" id="SSF103473">
    <property type="entry name" value="MFS general substrate transporter"/>
    <property type="match status" value="1"/>
</dbReference>
<name>A0A381R0S9_9ZZZZ</name>
<evidence type="ECO:0000256" key="2">
    <source>
        <dbReference type="ARBA" id="ARBA00022448"/>
    </source>
</evidence>
<reference evidence="9" key="1">
    <citation type="submission" date="2018-05" db="EMBL/GenBank/DDBJ databases">
        <authorList>
            <person name="Lanie J.A."/>
            <person name="Ng W.-L."/>
            <person name="Kazmierczak K.M."/>
            <person name="Andrzejewski T.M."/>
            <person name="Davidsen T.M."/>
            <person name="Wayne K.J."/>
            <person name="Tettelin H."/>
            <person name="Glass J.I."/>
            <person name="Rusch D."/>
            <person name="Podicherti R."/>
            <person name="Tsui H.-C.T."/>
            <person name="Winkler M.E."/>
        </authorList>
    </citation>
    <scope>NUCLEOTIDE SEQUENCE</scope>
</reference>
<feature type="transmembrane region" description="Helical" evidence="7">
    <location>
        <begin position="47"/>
        <end position="67"/>
    </location>
</feature>
<feature type="transmembrane region" description="Helical" evidence="7">
    <location>
        <begin position="87"/>
        <end position="105"/>
    </location>
</feature>
<feature type="domain" description="Major facilitator superfamily (MFS) profile" evidence="8">
    <location>
        <begin position="22"/>
        <end position="399"/>
    </location>
</feature>
<dbReference type="Pfam" id="PF07690">
    <property type="entry name" value="MFS_1"/>
    <property type="match status" value="2"/>
</dbReference>
<feature type="transmembrane region" description="Helical" evidence="7">
    <location>
        <begin position="217"/>
        <end position="237"/>
    </location>
</feature>
<dbReference type="PROSITE" id="PS50850">
    <property type="entry name" value="MFS"/>
    <property type="match status" value="1"/>
</dbReference>
<dbReference type="PANTHER" id="PTHR23517:SF3">
    <property type="entry name" value="INTEGRAL MEMBRANE TRANSPORT PROTEIN"/>
    <property type="match status" value="1"/>
</dbReference>
<dbReference type="InterPro" id="IPR011701">
    <property type="entry name" value="MFS"/>
</dbReference>
<gene>
    <name evidence="9" type="ORF">METZ01_LOCUS37292</name>
</gene>
<dbReference type="GO" id="GO:0022857">
    <property type="term" value="F:transmembrane transporter activity"/>
    <property type="evidence" value="ECO:0007669"/>
    <property type="project" value="InterPro"/>
</dbReference>
<dbReference type="Gene3D" id="1.20.1250.20">
    <property type="entry name" value="MFS general substrate transporter like domains"/>
    <property type="match status" value="2"/>
</dbReference>
<feature type="transmembrane region" description="Helical" evidence="7">
    <location>
        <begin position="376"/>
        <end position="395"/>
    </location>
</feature>
<evidence type="ECO:0000259" key="8">
    <source>
        <dbReference type="PROSITE" id="PS50850"/>
    </source>
</evidence>
<dbReference type="InterPro" id="IPR005829">
    <property type="entry name" value="Sugar_transporter_CS"/>
</dbReference>
<keyword evidence="6 7" id="KW-0472">Membrane</keyword>
<evidence type="ECO:0000313" key="9">
    <source>
        <dbReference type="EMBL" id="SUZ84438.1"/>
    </source>
</evidence>
<dbReference type="CDD" id="cd17325">
    <property type="entry name" value="MFS_MdtG_SLC18_like"/>
    <property type="match status" value="1"/>
</dbReference>
<feature type="transmembrane region" description="Helical" evidence="7">
    <location>
        <begin position="177"/>
        <end position="196"/>
    </location>
</feature>
<proteinExistence type="predicted"/>
<dbReference type="AlphaFoldDB" id="A0A381R0S9"/>
<feature type="transmembrane region" description="Helical" evidence="7">
    <location>
        <begin position="286"/>
        <end position="302"/>
    </location>
</feature>
<keyword evidence="2" id="KW-0813">Transport</keyword>
<organism evidence="9">
    <name type="scientific">marine metagenome</name>
    <dbReference type="NCBI Taxonomy" id="408172"/>
    <lineage>
        <taxon>unclassified sequences</taxon>
        <taxon>metagenomes</taxon>
        <taxon>ecological metagenomes</taxon>
    </lineage>
</organism>
<feature type="transmembrane region" description="Helical" evidence="7">
    <location>
        <begin position="110"/>
        <end position="129"/>
    </location>
</feature>
<dbReference type="GO" id="GO:0005886">
    <property type="term" value="C:plasma membrane"/>
    <property type="evidence" value="ECO:0007669"/>
    <property type="project" value="UniProtKB-SubCell"/>
</dbReference>
<evidence type="ECO:0000256" key="3">
    <source>
        <dbReference type="ARBA" id="ARBA00022475"/>
    </source>
</evidence>
<evidence type="ECO:0000256" key="7">
    <source>
        <dbReference type="SAM" id="Phobius"/>
    </source>
</evidence>
<dbReference type="InterPro" id="IPR050171">
    <property type="entry name" value="MFS_Transporters"/>
</dbReference>
<feature type="transmembrane region" description="Helical" evidence="7">
    <location>
        <begin position="257"/>
        <end position="279"/>
    </location>
</feature>
<accession>A0A381R0S9</accession>
<feature type="transmembrane region" description="Helical" evidence="7">
    <location>
        <begin position="15"/>
        <end position="35"/>
    </location>
</feature>
<keyword evidence="4 7" id="KW-0812">Transmembrane</keyword>
<keyword evidence="3" id="KW-1003">Cell membrane</keyword>
<evidence type="ECO:0000256" key="6">
    <source>
        <dbReference type="ARBA" id="ARBA00023136"/>
    </source>
</evidence>
<evidence type="ECO:0000256" key="1">
    <source>
        <dbReference type="ARBA" id="ARBA00004651"/>
    </source>
</evidence>
<dbReference type="PROSITE" id="PS00216">
    <property type="entry name" value="SUGAR_TRANSPORT_1"/>
    <property type="match status" value="1"/>
</dbReference>
<evidence type="ECO:0000256" key="5">
    <source>
        <dbReference type="ARBA" id="ARBA00022989"/>
    </source>
</evidence>
<evidence type="ECO:0000256" key="4">
    <source>
        <dbReference type="ARBA" id="ARBA00022692"/>
    </source>
</evidence>
<comment type="subcellular location">
    <subcellularLocation>
        <location evidence="1">Cell membrane</location>
        <topology evidence="1">Multi-pass membrane protein</topology>
    </subcellularLocation>
</comment>
<keyword evidence="5 7" id="KW-1133">Transmembrane helix</keyword>
<dbReference type="EMBL" id="UINC01001594">
    <property type="protein sequence ID" value="SUZ84438.1"/>
    <property type="molecule type" value="Genomic_DNA"/>
</dbReference>
<feature type="transmembrane region" description="Helical" evidence="7">
    <location>
        <begin position="308"/>
        <end position="330"/>
    </location>
</feature>